<comment type="caution">
    <text evidence="5">The sequence shown here is derived from an EMBL/GenBank/DDBJ whole genome shotgun (WGS) entry which is preliminary data.</text>
</comment>
<evidence type="ECO:0000256" key="1">
    <source>
        <dbReference type="ARBA" id="ARBA00022786"/>
    </source>
</evidence>
<dbReference type="InterPro" id="IPR052398">
    <property type="entry name" value="Ubiquitin_hydrolase_53/54"/>
</dbReference>
<dbReference type="PROSITE" id="PS50235">
    <property type="entry name" value="USP_3"/>
    <property type="match status" value="1"/>
</dbReference>
<evidence type="ECO:0000256" key="2">
    <source>
        <dbReference type="ARBA" id="ARBA00022801"/>
    </source>
</evidence>
<dbReference type="InterPro" id="IPR001394">
    <property type="entry name" value="Peptidase_C19_UCH"/>
</dbReference>
<reference evidence="5 6" key="1">
    <citation type="journal article" date="2024" name="G3 (Bethesda)">
        <title>Genome assembly of Hibiscus sabdariffa L. provides insights into metabolisms of medicinal natural products.</title>
        <authorList>
            <person name="Kim T."/>
        </authorList>
    </citation>
    <scope>NUCLEOTIDE SEQUENCE [LARGE SCALE GENOMIC DNA]</scope>
    <source>
        <strain evidence="5">TK-2024</strain>
        <tissue evidence="5">Old leaves</tissue>
    </source>
</reference>
<dbReference type="Gene3D" id="1.25.40.10">
    <property type="entry name" value="Tetratricopeptide repeat domain"/>
    <property type="match status" value="1"/>
</dbReference>
<dbReference type="Gene3D" id="3.90.70.10">
    <property type="entry name" value="Cysteine proteinases"/>
    <property type="match status" value="1"/>
</dbReference>
<name>A0ABR2TGS5_9ROSI</name>
<dbReference type="SUPFAM" id="SSF54001">
    <property type="entry name" value="Cysteine proteinases"/>
    <property type="match status" value="1"/>
</dbReference>
<feature type="compositionally biased region" description="Polar residues" evidence="3">
    <location>
        <begin position="281"/>
        <end position="293"/>
    </location>
</feature>
<evidence type="ECO:0000313" key="5">
    <source>
        <dbReference type="EMBL" id="KAK9036469.1"/>
    </source>
</evidence>
<organism evidence="5 6">
    <name type="scientific">Hibiscus sabdariffa</name>
    <name type="common">roselle</name>
    <dbReference type="NCBI Taxonomy" id="183260"/>
    <lineage>
        <taxon>Eukaryota</taxon>
        <taxon>Viridiplantae</taxon>
        <taxon>Streptophyta</taxon>
        <taxon>Embryophyta</taxon>
        <taxon>Tracheophyta</taxon>
        <taxon>Spermatophyta</taxon>
        <taxon>Magnoliopsida</taxon>
        <taxon>eudicotyledons</taxon>
        <taxon>Gunneridae</taxon>
        <taxon>Pentapetalae</taxon>
        <taxon>rosids</taxon>
        <taxon>malvids</taxon>
        <taxon>Malvales</taxon>
        <taxon>Malvaceae</taxon>
        <taxon>Malvoideae</taxon>
        <taxon>Hibiscus</taxon>
    </lineage>
</organism>
<evidence type="ECO:0000313" key="6">
    <source>
        <dbReference type="Proteomes" id="UP001396334"/>
    </source>
</evidence>
<sequence length="1777" mass="198818">MGHKKKNVAPRSKQPPVPVEVVNGTVETDLSKNNGKIEVLAVPVESDGSSSSSLVKVECERALTAIRRGNHTKALRLMKESCTRHENSAHAALIHRVQGTVCLKVAAIMDDQNAKQRHFRNAIDSAKKAVELSPNSIEFAQFYANLLYEAANDGKEYEEVIKECERGLAIENPVDPAKESLQEETQQRIPTAEARILHVQGELRSLIQKSNIASISTWMKTLGSGEEKIRLIPIRRATEDPMEVRLVQTRRPNEIKKVTKTPEERRKEIEVRVAAARLLQQQKSEAASSSPPLQSKVDKNGLDLPLGSGRRKRKTGSTAERKDWVRSFWNSMSIDLKRDLLRIRVSDLKAYFGMMKDGLASDVLSEALEFAEANKTWNFWRCCRCGEKFADSESHLLHVGDEHMGNLIPKMQNVLPQSIDSEWIEMLLTCSWKPLDISAAVKIIGNQSKCQASELSEGFVSGNHNEQSDDCFKDAWDSSPEKENFGDSHNSGSELGNDCDKTSSIECRGCDGNKGSTAYPLVDSWPTVDDAERAKLLERIHATFELLIGHKYIAASHLNKVIQFAMDELQSLVSGSQLMNHGVDQTPICICFLGATELRKILKFLQDLSHSCGLTRYSEKTAPVDDANGATKILEIKEKIVLNEDASCLLLDEHLLPDAAIEDSALANSSGSNGNEFVRDADAMLSWIFSGPSSGDQLASWVHIKEEKTQKGLETLQMLEKEFYQLQSLCERKCDHISYEEALHALEDLCLEEGKKRESATEFVHRSYESVLRKRREELVETETDVMFLNSRFELDAISNVLQEAEALNANQFGYENTYTGLTSQLCDLESGEDDDWRAKDYLHQVDTYIEVAIQRQKEQLSVELSKIDARILRNVTGMQQLEHKLEPVSAYNYQSIMLPLVKSYLRAHLEDLAEKDATEKSDAVREAFLAELALDSKKGARGGSDNSRHSQEKIKDKKKNKEFRKSKDSRASGGNELHMQNDETAEQVPVVVASDGDHLDSEVYVNGDDLTQQEEEFRRKMEFEADERKLEETLEYQRWIENEAKQKQLAEQNKRTIQAYGENATDGLHDASLDSGNLDVQQHLALRSEVTNNLESIQMTTANGSAVPVTSNTSGTLAKFKQGLPSGAVPEDGFLPSDEWTGRKGRQHKGNKKILDGKYQVMSSENQNIQVRSSHGNVEEQVRHVDGGLGEGGTKTLRQLQAEEDDEERFQADLKKAVRQSLDTFQARQRLPLSSSLRTVQSVPLEVKNQGVSANEVSSEGLNETDVFGTGLLNEVGEYNCFLNVIIQSLWHLRQFRDEFLRRSASAHAHVGDPCVVCALYEIFTALNIASNDARREPVAPTSLRIALSNLYPDSNFFQEQLQAQMNDASEVLAVIFDCLHQSFTSGSSVSDADSTDSNCTGSWDCANSTCIVHSLFGMNIFERMNCCSCDLESRHLKYTTFFHNINASALRTMKVTSAESSFDELLNLVEMNHQLACDPEAGGCGKLNYVHHILSNPPHVFATVLGWQNTCESADDIAATLAALDNEIDISVLYRGLDPKNKHNLVSVVCYYGQHYHCFAYSHDHEKWIMYDDKTVKVIGGWADVLTMCERGHLQPQIQLLEDEFHAVLAQLEMCRQYHHQNQHQIASIPDDVPSQLELGMAPPNNGVQFLNHAYAAVPDVPVSMQHSYSNSNTNNSLCVQHPCSNDNQLMAIQSQLLVPNSETLVIQQEVLQDYDEIHPFFDTIDDRQSYIDTKEAYESSSCAESAKETTQAIEHVAENELKSAAACFSLTSVN</sequence>
<dbReference type="PANTHER" id="PTHR22975:SF9">
    <property type="entry name" value="ECHINUS SPLICE FORM 3"/>
    <property type="match status" value="1"/>
</dbReference>
<dbReference type="Pfam" id="PF04780">
    <property type="entry name" value="DUF629"/>
    <property type="match status" value="1"/>
</dbReference>
<gene>
    <name evidence="5" type="ORF">V6N11_078469</name>
</gene>
<evidence type="ECO:0000256" key="3">
    <source>
        <dbReference type="SAM" id="MobiDB-lite"/>
    </source>
</evidence>
<feature type="region of interest" description="Disordered" evidence="3">
    <location>
        <begin position="939"/>
        <end position="987"/>
    </location>
</feature>
<dbReference type="EMBL" id="JBBPBN010000006">
    <property type="protein sequence ID" value="KAK9036469.1"/>
    <property type="molecule type" value="Genomic_DNA"/>
</dbReference>
<dbReference type="InterPro" id="IPR028889">
    <property type="entry name" value="USP"/>
</dbReference>
<dbReference type="InterPro" id="IPR006865">
    <property type="entry name" value="DUF629"/>
</dbReference>
<feature type="compositionally biased region" description="Basic and acidic residues" evidence="3">
    <location>
        <begin position="947"/>
        <end position="956"/>
    </location>
</feature>
<dbReference type="InterPro" id="IPR038765">
    <property type="entry name" value="Papain-like_cys_pep_sf"/>
</dbReference>
<dbReference type="PROSITE" id="PS00028">
    <property type="entry name" value="ZINC_FINGER_C2H2_1"/>
    <property type="match status" value="1"/>
</dbReference>
<dbReference type="Proteomes" id="UP001396334">
    <property type="component" value="Unassembled WGS sequence"/>
</dbReference>
<feature type="region of interest" description="Disordered" evidence="3">
    <location>
        <begin position="281"/>
        <end position="318"/>
    </location>
</feature>
<dbReference type="InterPro" id="IPR011990">
    <property type="entry name" value="TPR-like_helical_dom_sf"/>
</dbReference>
<keyword evidence="2" id="KW-0378">Hydrolase</keyword>
<accession>A0ABR2TGS5</accession>
<dbReference type="Pfam" id="PF00443">
    <property type="entry name" value="UCH"/>
    <property type="match status" value="1"/>
</dbReference>
<evidence type="ECO:0000259" key="4">
    <source>
        <dbReference type="PROSITE" id="PS50235"/>
    </source>
</evidence>
<dbReference type="Pfam" id="PF04781">
    <property type="entry name" value="DUF627"/>
    <property type="match status" value="1"/>
</dbReference>
<dbReference type="InterPro" id="IPR006866">
    <property type="entry name" value="DUF627_N"/>
</dbReference>
<protein>
    <recommendedName>
        <fullName evidence="4">USP domain-containing protein</fullName>
    </recommendedName>
</protein>
<dbReference type="InterPro" id="IPR013087">
    <property type="entry name" value="Znf_C2H2_type"/>
</dbReference>
<feature type="domain" description="USP" evidence="4">
    <location>
        <begin position="1271"/>
        <end position="1606"/>
    </location>
</feature>
<dbReference type="CDD" id="cd02257">
    <property type="entry name" value="Peptidase_C19"/>
    <property type="match status" value="1"/>
</dbReference>
<keyword evidence="6" id="KW-1185">Reference proteome</keyword>
<dbReference type="PANTHER" id="PTHR22975">
    <property type="entry name" value="UBIQUITIN SPECIFIC PROTEINASE"/>
    <property type="match status" value="1"/>
</dbReference>
<proteinExistence type="predicted"/>
<keyword evidence="1" id="KW-0833">Ubl conjugation pathway</keyword>